<evidence type="ECO:0000256" key="1">
    <source>
        <dbReference type="ARBA" id="ARBA00022741"/>
    </source>
</evidence>
<evidence type="ECO:0000313" key="8">
    <source>
        <dbReference type="EMBL" id="OUI78906.1"/>
    </source>
</evidence>
<dbReference type="EMBL" id="JOPB01000003">
    <property type="protein sequence ID" value="OUI78906.1"/>
    <property type="molecule type" value="Genomic_DNA"/>
</dbReference>
<evidence type="ECO:0000256" key="3">
    <source>
        <dbReference type="ARBA" id="ARBA00023186"/>
    </source>
</evidence>
<dbReference type="InterPro" id="IPR036627">
    <property type="entry name" value="CobW-likC_sf"/>
</dbReference>
<evidence type="ECO:0000256" key="6">
    <source>
        <dbReference type="ARBA" id="ARBA00049117"/>
    </source>
</evidence>
<proteinExistence type="inferred from homology"/>
<evidence type="ECO:0000313" key="9">
    <source>
        <dbReference type="Proteomes" id="UP000194946"/>
    </source>
</evidence>
<dbReference type="Proteomes" id="UP000194946">
    <property type="component" value="Unassembled WGS sequence"/>
</dbReference>
<dbReference type="GO" id="GO:0005737">
    <property type="term" value="C:cytoplasm"/>
    <property type="evidence" value="ECO:0007669"/>
    <property type="project" value="TreeGrafter"/>
</dbReference>
<dbReference type="GO" id="GO:0016787">
    <property type="term" value="F:hydrolase activity"/>
    <property type="evidence" value="ECO:0007669"/>
    <property type="project" value="UniProtKB-KW"/>
</dbReference>
<keyword evidence="2" id="KW-0378">Hydrolase</keyword>
<keyword evidence="3" id="KW-0143">Chaperone</keyword>
<dbReference type="Gene3D" id="3.40.50.300">
    <property type="entry name" value="P-loop containing nucleotide triphosphate hydrolases"/>
    <property type="match status" value="1"/>
</dbReference>
<sequence length="318" mass="35950">MTPIPVFIISGFLGAGKTTFLNYILHHQTTHKIAVIENEFGNTALDTTILSQDTPLHITTLQNGCICCSSHGELEATLSELSRQLTHQEIEFTQLIIECTGMADPGPIIKSFLINDIITETFQLRGVITLVDALNAPYQFKHFHVTQAQIGFADLILVSKTDLLENDAQEFTQQLTCMNQRAEIHPIINGKIDLKLLDQLDGFALSAKSSFLCQEVSSNPLDTQVNSFVIKRSEPFDINALSLLFEKILHNFKKQLLRYKAIIYIKDNPERLLLQGVNQLYNSEFGQVWSKDETPFSEFVFIGIDLPEEEFRKAFNQL</sequence>
<comment type="function">
    <text evidence="5">Zinc chaperone that directly transfers zinc cofactor to target proteins, thereby activating them. Zinc is transferred from the CXCC motif in the GTPase domain to the zinc binding site in target proteins in a process requiring GTP hydrolysis.</text>
</comment>
<dbReference type="InterPro" id="IPR011629">
    <property type="entry name" value="CobW-like_C"/>
</dbReference>
<reference evidence="9" key="1">
    <citation type="submission" date="2014-06" db="EMBL/GenBank/DDBJ databases">
        <authorList>
            <person name="Winans N.J."/>
            <person name="Newell P.D."/>
            <person name="Douglas A.E."/>
        </authorList>
    </citation>
    <scope>NUCLEOTIDE SEQUENCE [LARGE SCALE GENOMIC DNA]</scope>
    <source>
        <strain evidence="9">DmL_052</strain>
    </source>
</reference>
<name>A0A251ZW64_9PROT</name>
<organism evidence="8 9">
    <name type="scientific">Commensalibacter intestini</name>
    <dbReference type="NCBI Taxonomy" id="479936"/>
    <lineage>
        <taxon>Bacteria</taxon>
        <taxon>Pseudomonadati</taxon>
        <taxon>Pseudomonadota</taxon>
        <taxon>Alphaproteobacteria</taxon>
        <taxon>Acetobacterales</taxon>
        <taxon>Acetobacteraceae</taxon>
    </lineage>
</organism>
<dbReference type="RefSeq" id="WP_086632003.1">
    <property type="nucleotide sequence ID" value="NZ_JOPB01000003.1"/>
</dbReference>
<dbReference type="Pfam" id="PF07683">
    <property type="entry name" value="CobW_C"/>
    <property type="match status" value="1"/>
</dbReference>
<dbReference type="AlphaFoldDB" id="A0A251ZW64"/>
<dbReference type="SMART" id="SM00833">
    <property type="entry name" value="CobW_C"/>
    <property type="match status" value="1"/>
</dbReference>
<dbReference type="Pfam" id="PF02492">
    <property type="entry name" value="cobW"/>
    <property type="match status" value="1"/>
</dbReference>
<dbReference type="InterPro" id="IPR051316">
    <property type="entry name" value="Zinc-reg_GTPase_activator"/>
</dbReference>
<dbReference type="InterPro" id="IPR027417">
    <property type="entry name" value="P-loop_NTPase"/>
</dbReference>
<feature type="domain" description="CobW C-terminal" evidence="7">
    <location>
        <begin position="225"/>
        <end position="318"/>
    </location>
</feature>
<evidence type="ECO:0000256" key="4">
    <source>
        <dbReference type="ARBA" id="ARBA00034320"/>
    </source>
</evidence>
<dbReference type="GO" id="GO:0000166">
    <property type="term" value="F:nucleotide binding"/>
    <property type="evidence" value="ECO:0007669"/>
    <property type="project" value="UniProtKB-KW"/>
</dbReference>
<dbReference type="Gene3D" id="3.30.1220.10">
    <property type="entry name" value="CobW-like, C-terminal domain"/>
    <property type="match status" value="1"/>
</dbReference>
<dbReference type="SUPFAM" id="SSF90002">
    <property type="entry name" value="Hypothetical protein YjiA, C-terminal domain"/>
    <property type="match status" value="1"/>
</dbReference>
<keyword evidence="9" id="KW-1185">Reference proteome</keyword>
<evidence type="ECO:0000256" key="2">
    <source>
        <dbReference type="ARBA" id="ARBA00022801"/>
    </source>
</evidence>
<dbReference type="SUPFAM" id="SSF52540">
    <property type="entry name" value="P-loop containing nucleoside triphosphate hydrolases"/>
    <property type="match status" value="1"/>
</dbReference>
<comment type="similarity">
    <text evidence="4">Belongs to the SIMIBI class G3E GTPase family. ZNG1 subfamily.</text>
</comment>
<evidence type="ECO:0000256" key="5">
    <source>
        <dbReference type="ARBA" id="ARBA00045658"/>
    </source>
</evidence>
<protein>
    <recommendedName>
        <fullName evidence="7">CobW C-terminal domain-containing protein</fullName>
    </recommendedName>
</protein>
<dbReference type="InterPro" id="IPR003495">
    <property type="entry name" value="CobW/HypB/UreG_nucleotide-bd"/>
</dbReference>
<dbReference type="PANTHER" id="PTHR13748">
    <property type="entry name" value="COBW-RELATED"/>
    <property type="match status" value="1"/>
</dbReference>
<comment type="caution">
    <text evidence="8">The sequence shown here is derived from an EMBL/GenBank/DDBJ whole genome shotgun (WGS) entry which is preliminary data.</text>
</comment>
<keyword evidence="1" id="KW-0547">Nucleotide-binding</keyword>
<evidence type="ECO:0000259" key="7">
    <source>
        <dbReference type="SMART" id="SM00833"/>
    </source>
</evidence>
<dbReference type="PANTHER" id="PTHR13748:SF62">
    <property type="entry name" value="COBW DOMAIN-CONTAINING PROTEIN"/>
    <property type="match status" value="1"/>
</dbReference>
<dbReference type="CDD" id="cd03112">
    <property type="entry name" value="CobW-like"/>
    <property type="match status" value="1"/>
</dbReference>
<gene>
    <name evidence="8" type="ORF">HK18_05815</name>
</gene>
<comment type="catalytic activity">
    <reaction evidence="6">
        <text>GTP + H2O = GDP + phosphate + H(+)</text>
        <dbReference type="Rhea" id="RHEA:19669"/>
        <dbReference type="ChEBI" id="CHEBI:15377"/>
        <dbReference type="ChEBI" id="CHEBI:15378"/>
        <dbReference type="ChEBI" id="CHEBI:37565"/>
        <dbReference type="ChEBI" id="CHEBI:43474"/>
        <dbReference type="ChEBI" id="CHEBI:58189"/>
    </reaction>
    <physiologicalReaction direction="left-to-right" evidence="6">
        <dbReference type="Rhea" id="RHEA:19670"/>
    </physiologicalReaction>
</comment>
<accession>A0A251ZW64</accession>